<feature type="compositionally biased region" description="Basic and acidic residues" evidence="1">
    <location>
        <begin position="114"/>
        <end position="138"/>
    </location>
</feature>
<accession>A0AAD5LLK9</accession>
<dbReference type="Proteomes" id="UP000820818">
    <property type="component" value="Linkage Group LG1"/>
</dbReference>
<dbReference type="PANTHER" id="PTHR31195">
    <property type="entry name" value="GEO02494P1"/>
    <property type="match status" value="1"/>
</dbReference>
<feature type="domain" description="DUF4604" evidence="2">
    <location>
        <begin position="10"/>
        <end position="155"/>
    </location>
</feature>
<feature type="compositionally biased region" description="Acidic residues" evidence="1">
    <location>
        <begin position="48"/>
        <end position="59"/>
    </location>
</feature>
<evidence type="ECO:0000256" key="1">
    <source>
        <dbReference type="SAM" id="MobiDB-lite"/>
    </source>
</evidence>
<dbReference type="InterPro" id="IPR040219">
    <property type="entry name" value="KIAA1143-like"/>
</dbReference>
<dbReference type="Pfam" id="PF15377">
    <property type="entry name" value="DUF4604"/>
    <property type="match status" value="1"/>
</dbReference>
<dbReference type="AlphaFoldDB" id="A0AAD5LLK9"/>
<proteinExistence type="predicted"/>
<dbReference type="EMBL" id="WJBH02000001">
    <property type="protein sequence ID" value="KAI9564955.1"/>
    <property type="molecule type" value="Genomic_DNA"/>
</dbReference>
<protein>
    <recommendedName>
        <fullName evidence="2">DUF4604 domain-containing protein</fullName>
    </recommendedName>
</protein>
<sequence length="160" mass="18427">MKIIMGPKRNQVSYIKPNEPAFLRRLKQEAGYRDGPDIDTKRETYVDNSEDDEYPEEKEDEKPTVVVLRTGDLTAEEAAREEVELKREEEKELIEKGKITFKPQKKRTNTSNLHSDKDLSNSKKTKKEDSAPSEKKESGQSSAKKSSLLSFCDEEEDEEQ</sequence>
<name>A0AAD5LLK9_9CRUS</name>
<comment type="caution">
    <text evidence="3">The sequence shown here is derived from an EMBL/GenBank/DDBJ whole genome shotgun (WGS) entry which is preliminary data.</text>
</comment>
<feature type="compositionally biased region" description="Polar residues" evidence="1">
    <location>
        <begin position="139"/>
        <end position="149"/>
    </location>
</feature>
<keyword evidence="4" id="KW-1185">Reference proteome</keyword>
<dbReference type="PANTHER" id="PTHR31195:SF2">
    <property type="entry name" value="GEO02494P1"/>
    <property type="match status" value="1"/>
</dbReference>
<feature type="region of interest" description="Disordered" evidence="1">
    <location>
        <begin position="27"/>
        <end position="64"/>
    </location>
</feature>
<dbReference type="InterPro" id="IPR027911">
    <property type="entry name" value="DUF4604"/>
</dbReference>
<evidence type="ECO:0000259" key="2">
    <source>
        <dbReference type="Pfam" id="PF15377"/>
    </source>
</evidence>
<feature type="compositionally biased region" description="Basic and acidic residues" evidence="1">
    <location>
        <begin position="27"/>
        <end position="45"/>
    </location>
</feature>
<feature type="region of interest" description="Disordered" evidence="1">
    <location>
        <begin position="77"/>
        <end position="160"/>
    </location>
</feature>
<feature type="compositionally biased region" description="Basic and acidic residues" evidence="1">
    <location>
        <begin position="77"/>
        <end position="98"/>
    </location>
</feature>
<organism evidence="3 4">
    <name type="scientific">Daphnia sinensis</name>
    <dbReference type="NCBI Taxonomy" id="1820382"/>
    <lineage>
        <taxon>Eukaryota</taxon>
        <taxon>Metazoa</taxon>
        <taxon>Ecdysozoa</taxon>
        <taxon>Arthropoda</taxon>
        <taxon>Crustacea</taxon>
        <taxon>Branchiopoda</taxon>
        <taxon>Diplostraca</taxon>
        <taxon>Cladocera</taxon>
        <taxon>Anomopoda</taxon>
        <taxon>Daphniidae</taxon>
        <taxon>Daphnia</taxon>
        <taxon>Daphnia similis group</taxon>
    </lineage>
</organism>
<reference evidence="3 4" key="1">
    <citation type="submission" date="2022-05" db="EMBL/GenBank/DDBJ databases">
        <title>A multi-omics perspective on studying reproductive biology in Daphnia sinensis.</title>
        <authorList>
            <person name="Jia J."/>
        </authorList>
    </citation>
    <scope>NUCLEOTIDE SEQUENCE [LARGE SCALE GENOMIC DNA]</scope>
    <source>
        <strain evidence="3 4">WSL</strain>
    </source>
</reference>
<evidence type="ECO:0000313" key="3">
    <source>
        <dbReference type="EMBL" id="KAI9564955.1"/>
    </source>
</evidence>
<gene>
    <name evidence="3" type="ORF">GHT06_008696</name>
</gene>
<evidence type="ECO:0000313" key="4">
    <source>
        <dbReference type="Proteomes" id="UP000820818"/>
    </source>
</evidence>